<dbReference type="AlphaFoldDB" id="A0A194V252"/>
<dbReference type="STRING" id="694573.A0A194V252"/>
<organism evidence="2 3">
    <name type="scientific">Cytospora mali</name>
    <name type="common">Apple Valsa canker fungus</name>
    <name type="synonym">Valsa mali</name>
    <dbReference type="NCBI Taxonomy" id="578113"/>
    <lineage>
        <taxon>Eukaryota</taxon>
        <taxon>Fungi</taxon>
        <taxon>Dikarya</taxon>
        <taxon>Ascomycota</taxon>
        <taxon>Pezizomycotina</taxon>
        <taxon>Sordariomycetes</taxon>
        <taxon>Sordariomycetidae</taxon>
        <taxon>Diaporthales</taxon>
        <taxon>Cytosporaceae</taxon>
        <taxon>Cytospora</taxon>
    </lineage>
</organism>
<dbReference type="EMBL" id="KN714707">
    <property type="protein sequence ID" value="KUI57984.1"/>
    <property type="molecule type" value="Genomic_DNA"/>
</dbReference>
<feature type="compositionally biased region" description="Basic and acidic residues" evidence="1">
    <location>
        <begin position="57"/>
        <end position="108"/>
    </location>
</feature>
<protein>
    <submittedName>
        <fullName evidence="2">Uncharacterized protein</fullName>
    </submittedName>
</protein>
<keyword evidence="3" id="KW-1185">Reference proteome</keyword>
<accession>A0A194V252</accession>
<name>A0A194V252_CYTMA</name>
<reference evidence="3" key="1">
    <citation type="submission" date="2014-12" db="EMBL/GenBank/DDBJ databases">
        <title>Genome Sequence of Valsa Canker Pathogens Uncovers a Specific Adaption of Colonization on Woody Bark.</title>
        <authorList>
            <person name="Yin Z."/>
            <person name="Liu H."/>
            <person name="Gao X."/>
            <person name="Li Z."/>
            <person name="Song N."/>
            <person name="Ke X."/>
            <person name="Dai Q."/>
            <person name="Wu Y."/>
            <person name="Sun Y."/>
            <person name="Xu J.-R."/>
            <person name="Kang Z.K."/>
            <person name="Wang L."/>
            <person name="Huang L."/>
        </authorList>
    </citation>
    <scope>NUCLEOTIDE SEQUENCE [LARGE SCALE GENOMIC DNA]</scope>
    <source>
        <strain evidence="3">SXYL134</strain>
    </source>
</reference>
<gene>
    <name evidence="2" type="ORF">VP1G_05318</name>
</gene>
<evidence type="ECO:0000313" key="2">
    <source>
        <dbReference type="EMBL" id="KUI57984.1"/>
    </source>
</evidence>
<dbReference type="OrthoDB" id="197676at2759"/>
<evidence type="ECO:0000313" key="3">
    <source>
        <dbReference type="Proteomes" id="UP000078576"/>
    </source>
</evidence>
<dbReference type="Proteomes" id="UP000078576">
    <property type="component" value="Unassembled WGS sequence"/>
</dbReference>
<evidence type="ECO:0000256" key="1">
    <source>
        <dbReference type="SAM" id="MobiDB-lite"/>
    </source>
</evidence>
<sequence>MAPTHSGAGKPPGDDASESPKLKELEQAPTRKRNASSSQAKQGGPAKRRKSSPAPVAKDEDHDHDQEAEDPKPLPRLRTPDLEFDFDRSKLKDPRPTPGREARPRYEEMDSYLPAELAARRPPSPTKPKGRLNAMQKERLYAQKSREDPLATFHHLYRCRDKGREGSPTYDCAGFQLDYDKVMGWFGGGAVSKKAMINGMTMAVSRAQSLEEKIAKAFFDDFEEAREKILERSRMSIELAKDTISKDPGIPWHKIGHEEIDLWEKQGFKKNKVEDWLTYSEEDRRRYMKMLAGGKHRK</sequence>
<proteinExistence type="predicted"/>
<feature type="region of interest" description="Disordered" evidence="1">
    <location>
        <begin position="1"/>
        <end position="108"/>
    </location>
</feature>